<dbReference type="InterPro" id="IPR036116">
    <property type="entry name" value="FN3_sf"/>
</dbReference>
<dbReference type="EMBL" id="CACRXK020000373">
    <property type="protein sequence ID" value="CAB3981301.1"/>
    <property type="molecule type" value="Genomic_DNA"/>
</dbReference>
<evidence type="ECO:0000313" key="3">
    <source>
        <dbReference type="Proteomes" id="UP001152795"/>
    </source>
</evidence>
<feature type="region of interest" description="Disordered" evidence="1">
    <location>
        <begin position="780"/>
        <end position="904"/>
    </location>
</feature>
<name>A0A6S7G6S1_PARCT</name>
<feature type="compositionally biased region" description="Polar residues" evidence="1">
    <location>
        <begin position="811"/>
        <end position="823"/>
    </location>
</feature>
<dbReference type="InterPro" id="IPR003961">
    <property type="entry name" value="FN3_dom"/>
</dbReference>
<sequence>MVVEDENEEPGLFPRLHKRTQHSITVHWTYIRDDSWMPVDHFLLEYNSSSEPEYRHIELRPSERVFTINDCTAGIKYCLTLTSIDINGRAISRAKPLVVETSAPVQRPVLKLLHNEPGAITFGWSRPHVFGDGNIKEYELQVNGKDYAKIISTQNEVTYTDCRPLRTYTFRLKAISTLPDCNSDFSHILDVTCPGALPITLERAHCHSVNKVKVAWNRPICQGGARVREYKLYYLKMDDENHRPTKEEITKDETSILHTLSPGSVEDSLKVEPDKYYWAFLEAEVVPDGCPNIMTPSIQLHTMKKPPAPEISVDIYGLKERQTFGKEIDYLIDKRDRLKSNITALNNSVLAKGEKVRDEEIQRKRVLLHRVEKRLREILNTINEYTGTLSLVLKITPPCFDVFSEPVGYRVLVNNEIYANLPLDTKKYCMKLGVDEPLYNISVVTLSSHAVGHSKPSETVQVSSMEFRPVRFFCYFSSHNKHGSWPDNGGCCLEDALEYERQYSDKPYPQRSFISERIHAQSFHVMGVFDGVWEPLGKHFEKTKPTALLFWTKWCASSKRVMEYYSSFAKEHGTEYQLLSCCVFSEEPVTHHQSKVMEVMTDHNWTNNEGIKHFCACHPGPNSKLRKRDVENSSFAKSYRLLGVPTLVLIDSEGYVAWQGRVFADNAETFSKYLIHTFSVITKSDCPIKHCDHCDSEVYGFLYSEKEKAVFTTKDLTLENFNIMMAKQIEEENQAEPRRKILERAWDYSGDEREFLDTTRSIGSSKSYSVRFSEDCSIASPDSRLMSTTTSRSGTSLASRLDNIQERPKTGSITSARSRSSPANRLKGNSPGINNRQPSSMVSKGPQSRSNSNLTNPASRNSSQDGRITRSKSVGFEDRSNTAQSNPRTPKGFREEARTPSERRAVSALPNIGRGRERVNLPPRPKTSSSMYRSKQYDWVQSRYSRDNYVPYNPYRGKSYAKNGAVMTFYSKSGNIPVKPFPKDTSKHKISWKSNMEIPKQKVPSHREIKYMRGGDNYEKR</sequence>
<dbReference type="Proteomes" id="UP001152795">
    <property type="component" value="Unassembled WGS sequence"/>
</dbReference>
<feature type="region of interest" description="Disordered" evidence="1">
    <location>
        <begin position="1002"/>
        <end position="1021"/>
    </location>
</feature>
<dbReference type="SUPFAM" id="SSF52833">
    <property type="entry name" value="Thioredoxin-like"/>
    <property type="match status" value="1"/>
</dbReference>
<dbReference type="Gene3D" id="3.40.30.10">
    <property type="entry name" value="Glutaredoxin"/>
    <property type="match status" value="1"/>
</dbReference>
<dbReference type="CDD" id="cd00063">
    <property type="entry name" value="FN3"/>
    <property type="match status" value="1"/>
</dbReference>
<gene>
    <name evidence="2" type="ORF">PACLA_8A068490</name>
</gene>
<dbReference type="PROSITE" id="PS50853">
    <property type="entry name" value="FN3"/>
    <property type="match status" value="2"/>
</dbReference>
<organism evidence="2 3">
    <name type="scientific">Paramuricea clavata</name>
    <name type="common">Red gorgonian</name>
    <name type="synonym">Violescent sea-whip</name>
    <dbReference type="NCBI Taxonomy" id="317549"/>
    <lineage>
        <taxon>Eukaryota</taxon>
        <taxon>Metazoa</taxon>
        <taxon>Cnidaria</taxon>
        <taxon>Anthozoa</taxon>
        <taxon>Octocorallia</taxon>
        <taxon>Malacalcyonacea</taxon>
        <taxon>Plexauridae</taxon>
        <taxon>Paramuricea</taxon>
    </lineage>
</organism>
<proteinExistence type="predicted"/>
<protein>
    <submittedName>
        <fullName evidence="2">Uncharacterized protein LOC110065591 isoform X1</fullName>
    </submittedName>
</protein>
<evidence type="ECO:0000256" key="1">
    <source>
        <dbReference type="SAM" id="MobiDB-lite"/>
    </source>
</evidence>
<dbReference type="OrthoDB" id="10036029at2759"/>
<keyword evidence="3" id="KW-1185">Reference proteome</keyword>
<dbReference type="SUPFAM" id="SSF49265">
    <property type="entry name" value="Fibronectin type III"/>
    <property type="match status" value="1"/>
</dbReference>
<dbReference type="InterPro" id="IPR013783">
    <property type="entry name" value="Ig-like_fold"/>
</dbReference>
<accession>A0A6S7G6S1</accession>
<dbReference type="Gene3D" id="2.60.40.10">
    <property type="entry name" value="Immunoglobulins"/>
    <property type="match status" value="2"/>
</dbReference>
<feature type="compositionally biased region" description="Polar residues" evidence="1">
    <location>
        <begin position="831"/>
        <end position="866"/>
    </location>
</feature>
<feature type="region of interest" description="Disordered" evidence="1">
    <location>
        <begin position="914"/>
        <end position="933"/>
    </location>
</feature>
<feature type="compositionally biased region" description="Polar residues" evidence="1">
    <location>
        <begin position="785"/>
        <end position="798"/>
    </location>
</feature>
<dbReference type="AlphaFoldDB" id="A0A6S7G6S1"/>
<dbReference type="InterPro" id="IPR036249">
    <property type="entry name" value="Thioredoxin-like_sf"/>
</dbReference>
<comment type="caution">
    <text evidence="2">The sequence shown here is derived from an EMBL/GenBank/DDBJ whole genome shotgun (WGS) entry which is preliminary data.</text>
</comment>
<feature type="compositionally biased region" description="Basic and acidic residues" evidence="1">
    <location>
        <begin position="892"/>
        <end position="904"/>
    </location>
</feature>
<evidence type="ECO:0000313" key="2">
    <source>
        <dbReference type="EMBL" id="CAB3981301.1"/>
    </source>
</evidence>
<feature type="compositionally biased region" description="Basic and acidic residues" evidence="1">
    <location>
        <begin position="1005"/>
        <end position="1021"/>
    </location>
</feature>
<reference evidence="2" key="1">
    <citation type="submission" date="2020-04" db="EMBL/GenBank/DDBJ databases">
        <authorList>
            <person name="Alioto T."/>
            <person name="Alioto T."/>
            <person name="Gomez Garrido J."/>
        </authorList>
    </citation>
    <scope>NUCLEOTIDE SEQUENCE</scope>
    <source>
        <strain evidence="2">A484AB</strain>
    </source>
</reference>